<reference evidence="2" key="2">
    <citation type="submission" date="2025-08" db="UniProtKB">
        <authorList>
            <consortium name="Ensembl"/>
        </authorList>
    </citation>
    <scope>IDENTIFICATION</scope>
    <source>
        <strain evidence="2">breed Abyssinian</strain>
    </source>
</reference>
<keyword evidence="3" id="KW-1185">Reference proteome</keyword>
<reference evidence="2 3" key="1">
    <citation type="submission" date="2021-02" db="EMBL/GenBank/DDBJ databases">
        <title>Safari Cat Assemblies.</title>
        <authorList>
            <person name="Bredemeyer K.R."/>
            <person name="Murphy W.J."/>
        </authorList>
    </citation>
    <scope>NUCLEOTIDE SEQUENCE [LARGE SCALE GENOMIC DNA]</scope>
</reference>
<feature type="compositionally biased region" description="Basic and acidic residues" evidence="1">
    <location>
        <begin position="244"/>
        <end position="258"/>
    </location>
</feature>
<protein>
    <submittedName>
        <fullName evidence="2">Uncharacterized protein</fullName>
    </submittedName>
</protein>
<dbReference type="Ensembl" id="ENSFCTT00005024674.1">
    <property type="protein sequence ID" value="ENSFCTP00005016062.1"/>
    <property type="gene ID" value="ENSFCTG00005008821.1"/>
</dbReference>
<feature type="region of interest" description="Disordered" evidence="1">
    <location>
        <begin position="224"/>
        <end position="279"/>
    </location>
</feature>
<organism evidence="2 3">
    <name type="scientific">Felis catus</name>
    <name type="common">Cat</name>
    <name type="synonym">Felis silvestris catus</name>
    <dbReference type="NCBI Taxonomy" id="9685"/>
    <lineage>
        <taxon>Eukaryota</taxon>
        <taxon>Metazoa</taxon>
        <taxon>Chordata</taxon>
        <taxon>Craniata</taxon>
        <taxon>Vertebrata</taxon>
        <taxon>Euteleostomi</taxon>
        <taxon>Mammalia</taxon>
        <taxon>Eutheria</taxon>
        <taxon>Laurasiatheria</taxon>
        <taxon>Carnivora</taxon>
        <taxon>Feliformia</taxon>
        <taxon>Felidae</taxon>
        <taxon>Felinae</taxon>
        <taxon>Felis</taxon>
    </lineage>
</organism>
<reference evidence="2" key="3">
    <citation type="submission" date="2025-09" db="UniProtKB">
        <authorList>
            <consortium name="Ensembl"/>
        </authorList>
    </citation>
    <scope>IDENTIFICATION</scope>
    <source>
        <strain evidence="2">breed Abyssinian</strain>
    </source>
</reference>
<evidence type="ECO:0000256" key="1">
    <source>
        <dbReference type="SAM" id="MobiDB-lite"/>
    </source>
</evidence>
<dbReference type="Proteomes" id="UP000823872">
    <property type="component" value="Chromosome E1"/>
</dbReference>
<accession>A0ABI7X0I9</accession>
<evidence type="ECO:0000313" key="2">
    <source>
        <dbReference type="Ensembl" id="ENSFCTP00005016062.1"/>
    </source>
</evidence>
<feature type="compositionally biased region" description="Polar residues" evidence="1">
    <location>
        <begin position="8"/>
        <end position="18"/>
    </location>
</feature>
<feature type="compositionally biased region" description="Basic and acidic residues" evidence="1">
    <location>
        <begin position="95"/>
        <end position="104"/>
    </location>
</feature>
<gene>
    <name evidence="2" type="primary">VAPA</name>
</gene>
<proteinExistence type="predicted"/>
<name>A0ABI7X0I9_FELCA</name>
<dbReference type="GeneTree" id="ENSGT00390000014141"/>
<evidence type="ECO:0000313" key="3">
    <source>
        <dbReference type="Proteomes" id="UP000823872"/>
    </source>
</evidence>
<sequence length="279" mass="30890">MSFHHVRSSGSATSSDNHTLGHPSGGRVTQNLTPDGGFFSFFFTLRVPHERKEEDMAAHQPLPDRQTRPRGEGVQIAKDTADDKATREGPPLGKTEPRKDAKDWKLPIPLGPVYPPLISSLSTTKAVGRNWDLTPLMAKSLRIPDVPVACVPPQGPFWHSVDTKAEKRLAGRKERRSRFGDVNVHKRYQLGKIFSPFQALATTEMRTLSFPQDLPTNPHVQRMGIPRPADGNRHVLSLSSTEPGARKDDNNPAKEKAASHIKMPLFPPIVKATKSNDTK</sequence>
<feature type="region of interest" description="Disordered" evidence="1">
    <location>
        <begin position="53"/>
        <end position="104"/>
    </location>
</feature>
<feature type="region of interest" description="Disordered" evidence="1">
    <location>
        <begin position="1"/>
        <end position="31"/>
    </location>
</feature>